<dbReference type="RefSeq" id="WP_386830641.1">
    <property type="nucleotide sequence ID" value="NZ_JBHUNP010000001.1"/>
</dbReference>
<sequence length="303" mass="32400">MWKIALLVVAALLVGGLAVAHLLYRQAASEAEAALEAVAARAKPSMGRFEMGMVAGLPEVAQRYFAHAIQPGTPLLTTVKLRMQGTFLLGNRDAYQSYDLEAVQVLAPPAEFVWVPTMRSGLLTISGSDGMVQGEGWTRFWVLGLAPVVNQGASADLNRSAMTRAAMEAVWAPASLLPANGATWEQIGPNTARVTVPIGAQPIEITLGPSGEVIEMVSMRWSNENPDKTFRLQPFGGTVEAEAVFGGFTIPSRLKIGNHFGADQYLPFFQVDIVDASYLSNHFPFAGGAPMRAAKLLSGGCFH</sequence>
<dbReference type="Proteomes" id="UP001597521">
    <property type="component" value="Unassembled WGS sequence"/>
</dbReference>
<dbReference type="InterPro" id="IPR046674">
    <property type="entry name" value="DUF6544"/>
</dbReference>
<comment type="caution">
    <text evidence="1">The sequence shown here is derived from an EMBL/GenBank/DDBJ whole genome shotgun (WGS) entry which is preliminary data.</text>
</comment>
<name>A0ABW5QFC6_9HYPH</name>
<evidence type="ECO:0000313" key="2">
    <source>
        <dbReference type="Proteomes" id="UP001597521"/>
    </source>
</evidence>
<dbReference type="EMBL" id="JBHUNP010000001">
    <property type="protein sequence ID" value="MFD2646206.1"/>
    <property type="molecule type" value="Genomic_DNA"/>
</dbReference>
<gene>
    <name evidence="1" type="ORF">ACFSX5_00180</name>
</gene>
<dbReference type="Pfam" id="PF20181">
    <property type="entry name" value="DUF6544"/>
    <property type="match status" value="1"/>
</dbReference>
<accession>A0ABW5QFC6</accession>
<organism evidence="1 2">
    <name type="scientific">Devosia albogilva</name>
    <dbReference type="NCBI Taxonomy" id="429726"/>
    <lineage>
        <taxon>Bacteria</taxon>
        <taxon>Pseudomonadati</taxon>
        <taxon>Pseudomonadota</taxon>
        <taxon>Alphaproteobacteria</taxon>
        <taxon>Hyphomicrobiales</taxon>
        <taxon>Devosiaceae</taxon>
        <taxon>Devosia</taxon>
    </lineage>
</organism>
<protein>
    <submittedName>
        <fullName evidence="1">DUF6544 family protein</fullName>
    </submittedName>
</protein>
<proteinExistence type="predicted"/>
<reference evidence="2" key="1">
    <citation type="journal article" date="2019" name="Int. J. Syst. Evol. Microbiol.">
        <title>The Global Catalogue of Microorganisms (GCM) 10K type strain sequencing project: providing services to taxonomists for standard genome sequencing and annotation.</title>
        <authorList>
            <consortium name="The Broad Institute Genomics Platform"/>
            <consortium name="The Broad Institute Genome Sequencing Center for Infectious Disease"/>
            <person name="Wu L."/>
            <person name="Ma J."/>
        </authorList>
    </citation>
    <scope>NUCLEOTIDE SEQUENCE [LARGE SCALE GENOMIC DNA]</scope>
    <source>
        <strain evidence="2">CCM 7427</strain>
    </source>
</reference>
<evidence type="ECO:0000313" key="1">
    <source>
        <dbReference type="EMBL" id="MFD2646206.1"/>
    </source>
</evidence>
<keyword evidence="2" id="KW-1185">Reference proteome</keyword>